<feature type="compositionally biased region" description="Polar residues" evidence="1">
    <location>
        <begin position="91"/>
        <end position="107"/>
    </location>
</feature>
<feature type="compositionally biased region" description="Basic and acidic residues" evidence="1">
    <location>
        <begin position="138"/>
        <end position="147"/>
    </location>
</feature>
<gene>
    <name evidence="2" type="ORF">EYR41_007548</name>
</gene>
<feature type="region of interest" description="Disordered" evidence="1">
    <location>
        <begin position="209"/>
        <end position="268"/>
    </location>
</feature>
<accession>A0A7C8TXF3</accession>
<dbReference type="EMBL" id="SOZJ01000004">
    <property type="protein sequence ID" value="TGJ68502.1"/>
    <property type="molecule type" value="Genomic_DNA"/>
</dbReference>
<comment type="caution">
    <text evidence="2">The sequence shown here is derived from an EMBL/GenBank/DDBJ whole genome shotgun (WGS) entry which is preliminary data.</text>
</comment>
<name>A0A7C8TXF3_ORBOL</name>
<feature type="region of interest" description="Disordered" evidence="1">
    <location>
        <begin position="1"/>
        <end position="60"/>
    </location>
</feature>
<evidence type="ECO:0000313" key="2">
    <source>
        <dbReference type="EMBL" id="TGJ68502.1"/>
    </source>
</evidence>
<evidence type="ECO:0000256" key="1">
    <source>
        <dbReference type="SAM" id="MobiDB-lite"/>
    </source>
</evidence>
<feature type="compositionally biased region" description="Basic and acidic residues" evidence="1">
    <location>
        <begin position="28"/>
        <end position="46"/>
    </location>
</feature>
<reference evidence="2 3" key="1">
    <citation type="submission" date="2019-03" db="EMBL/GenBank/DDBJ databases">
        <title>Nematode-trapping fungi genome.</title>
        <authorList>
            <person name="Vidal-Diez De Ulzurrun G."/>
        </authorList>
    </citation>
    <scope>NUCLEOTIDE SEQUENCE [LARGE SCALE GENOMIC DNA]</scope>
    <source>
        <strain evidence="2 3">TWF154</strain>
    </source>
</reference>
<dbReference type="Proteomes" id="UP000297595">
    <property type="component" value="Unassembled WGS sequence"/>
</dbReference>
<dbReference type="AlphaFoldDB" id="A0A7C8TXF3"/>
<proteinExistence type="predicted"/>
<feature type="region of interest" description="Disordered" evidence="1">
    <location>
        <begin position="75"/>
        <end position="186"/>
    </location>
</feature>
<organism evidence="2 3">
    <name type="scientific">Orbilia oligospora</name>
    <name type="common">Nematode-trapping fungus</name>
    <name type="synonym">Arthrobotrys oligospora</name>
    <dbReference type="NCBI Taxonomy" id="2813651"/>
    <lineage>
        <taxon>Eukaryota</taxon>
        <taxon>Fungi</taxon>
        <taxon>Dikarya</taxon>
        <taxon>Ascomycota</taxon>
        <taxon>Pezizomycotina</taxon>
        <taxon>Orbiliomycetes</taxon>
        <taxon>Orbiliales</taxon>
        <taxon>Orbiliaceae</taxon>
        <taxon>Orbilia</taxon>
    </lineage>
</organism>
<feature type="compositionally biased region" description="Polar residues" evidence="1">
    <location>
        <begin position="240"/>
        <end position="256"/>
    </location>
</feature>
<sequence length="421" mass="47329">MSCPQSCSSKKKSRKPSMIQEFNAEASSHPETDRGEYIDLDSREDIPCAPGSCSHGIPCPNSTIEPRVRFISPEMPAHSSDAAPGRESRNTFRTTTPSTSAARNQLTKLEDQGEGNSTLQRPQRKRPRHSNDAYLSDTEVRAARSLDRSGTPAKRRGLTDCTSGRLPQFPSIRRPSVNGKQKAAKKYDISELTIRSQLIELQRRANLDGMTNDFKNTPATRQPLDGTHTARPSHFLRRLGSNTRSLNGNQPNSPKRPNSRSDLEFSEADSSDVDFDDLSVWSLEEKSVLILHSIFQSPYTSIRRTQAFTSRRKFERFIERRSISLVEHLDIEPTSKIVNVLDKDELGWQRILYEVQFPTDEDSDPDMPVIVPHDFIAGPIKSSFIPVLAECGMIDEEQVAKLEPGGLEYWESWVEVGTLDS</sequence>
<protein>
    <submittedName>
        <fullName evidence="2">Uncharacterized protein</fullName>
    </submittedName>
</protein>
<evidence type="ECO:0000313" key="3">
    <source>
        <dbReference type="Proteomes" id="UP000297595"/>
    </source>
</evidence>